<sequence length="83" mass="9710">MALIPHSQWRLVRMRKALESALSEQDWDKVRQFDLSLMQALNEASEDPERDAKTLLMELNAVVHLYKDLVLSSELHRTVNQLH</sequence>
<protein>
    <recommendedName>
        <fullName evidence="3">Flagellar protein FliT</fullName>
    </recommendedName>
</protein>
<reference evidence="2" key="1">
    <citation type="journal article" date="2019" name="Int. J. Syst. Evol. Microbiol.">
        <title>The Global Catalogue of Microorganisms (GCM) 10K type strain sequencing project: providing services to taxonomists for standard genome sequencing and annotation.</title>
        <authorList>
            <consortium name="The Broad Institute Genomics Platform"/>
            <consortium name="The Broad Institute Genome Sequencing Center for Infectious Disease"/>
            <person name="Wu L."/>
            <person name="Ma J."/>
        </authorList>
    </citation>
    <scope>NUCLEOTIDE SEQUENCE [LARGE SCALE GENOMIC DNA]</scope>
    <source>
        <strain evidence="2">CECT 8570</strain>
    </source>
</reference>
<comment type="caution">
    <text evidence="1">The sequence shown here is derived from an EMBL/GenBank/DDBJ whole genome shotgun (WGS) entry which is preliminary data.</text>
</comment>
<accession>A0ABV8V8J6</accession>
<dbReference type="RefSeq" id="WP_290263297.1">
    <property type="nucleotide sequence ID" value="NZ_JAUFQG010000004.1"/>
</dbReference>
<dbReference type="EMBL" id="JBHSCX010000021">
    <property type="protein sequence ID" value="MFC4363824.1"/>
    <property type="molecule type" value="Genomic_DNA"/>
</dbReference>
<evidence type="ECO:0000313" key="1">
    <source>
        <dbReference type="EMBL" id="MFC4363824.1"/>
    </source>
</evidence>
<proteinExistence type="predicted"/>
<dbReference type="Proteomes" id="UP001595840">
    <property type="component" value="Unassembled WGS sequence"/>
</dbReference>
<organism evidence="1 2">
    <name type="scientific">Simiduia curdlanivorans</name>
    <dbReference type="NCBI Taxonomy" id="1492769"/>
    <lineage>
        <taxon>Bacteria</taxon>
        <taxon>Pseudomonadati</taxon>
        <taxon>Pseudomonadota</taxon>
        <taxon>Gammaproteobacteria</taxon>
        <taxon>Cellvibrionales</taxon>
        <taxon>Cellvibrionaceae</taxon>
        <taxon>Simiduia</taxon>
    </lineage>
</organism>
<keyword evidence="2" id="KW-1185">Reference proteome</keyword>
<name>A0ABV8V8J6_9GAMM</name>
<gene>
    <name evidence="1" type="ORF">ACFOX3_16020</name>
</gene>
<evidence type="ECO:0008006" key="3">
    <source>
        <dbReference type="Google" id="ProtNLM"/>
    </source>
</evidence>
<evidence type="ECO:0000313" key="2">
    <source>
        <dbReference type="Proteomes" id="UP001595840"/>
    </source>
</evidence>